<evidence type="ECO:0000256" key="1">
    <source>
        <dbReference type="ARBA" id="ARBA00006611"/>
    </source>
</evidence>
<comment type="similarity">
    <text evidence="1">Belongs to the GSP E family.</text>
</comment>
<dbReference type="Gene3D" id="3.30.450.380">
    <property type="match status" value="1"/>
</dbReference>
<dbReference type="Gene3D" id="3.40.50.300">
    <property type="entry name" value="P-loop containing nucleotide triphosphate hydrolases"/>
    <property type="match status" value="1"/>
</dbReference>
<protein>
    <submittedName>
        <fullName evidence="3">CpaF family protein</fullName>
    </submittedName>
</protein>
<dbReference type="CDD" id="cd01130">
    <property type="entry name" value="VirB11-like_ATPase"/>
    <property type="match status" value="1"/>
</dbReference>
<proteinExistence type="inferred from homology"/>
<dbReference type="SUPFAM" id="SSF52540">
    <property type="entry name" value="P-loop containing nucleoside triphosphate hydrolases"/>
    <property type="match status" value="1"/>
</dbReference>
<dbReference type="InterPro" id="IPR027417">
    <property type="entry name" value="P-loop_NTPase"/>
</dbReference>
<dbReference type="InterPro" id="IPR001482">
    <property type="entry name" value="T2SS/T4SS_dom"/>
</dbReference>
<dbReference type="AlphaFoldDB" id="A0A497JIN4"/>
<dbReference type="EMBL" id="QMWP01000013">
    <property type="protein sequence ID" value="RLG71052.1"/>
    <property type="molecule type" value="Genomic_DNA"/>
</dbReference>
<evidence type="ECO:0000313" key="4">
    <source>
        <dbReference type="Proteomes" id="UP000278031"/>
    </source>
</evidence>
<dbReference type="InterPro" id="IPR050921">
    <property type="entry name" value="T4SS_GSP_E_ATPase"/>
</dbReference>
<sequence>MMQNLEVKTNKLAQYGLVTIYEGFPQNFYEVAPYKFSEKEVEIANAIINFLKREISFDDLQKVLKNNAREIRDRVLEKILAEDLAASFAEKKCYEDICKALAEILRKTGVKRNAELGKYILDEVLGFGKLAPLLEDSKLEEIMINPTQKVFVFHREFGICKTNLKVEEAFIERLLKKVANYANRPFDEMHPMLDARLPDKSRINATHKYITHGYTLTIRKFLPSPFSIVDLIANNTISSELAAFLWVCVEGLNMDPQNIICTGGAGSGKTTTLNALTSFINLKERIITIEDTLELNLVGRENWIQMEARLPIHGKEVTMDELLKNALRMRPDRIIVGEVRGKEAETLFVAMDIGHRGCLGTLHANTAREMLIRLKSHPMNVPEQMLPLLNLILVHTRLYHREKGIIRRVAQVAELSRMGEKVLLSNLFEWDSKKDIIKRTDVPSEILQQLSYKTGLSVKAIMNEIEVRKHVLDWMLENNIRSHEEVLKVIQNYYYDPDAVLKNIETLG</sequence>
<accession>A0A497JIN4</accession>
<dbReference type="PANTHER" id="PTHR30486">
    <property type="entry name" value="TWITCHING MOTILITY PROTEIN PILT"/>
    <property type="match status" value="1"/>
</dbReference>
<dbReference type="GO" id="GO:0016887">
    <property type="term" value="F:ATP hydrolysis activity"/>
    <property type="evidence" value="ECO:0007669"/>
    <property type="project" value="InterPro"/>
</dbReference>
<dbReference type="Pfam" id="PF00437">
    <property type="entry name" value="T2SSE"/>
    <property type="match status" value="1"/>
</dbReference>
<comment type="caution">
    <text evidence="3">The sequence shown here is derived from an EMBL/GenBank/DDBJ whole genome shotgun (WGS) entry which is preliminary data.</text>
</comment>
<reference evidence="3 4" key="1">
    <citation type="submission" date="2018-06" db="EMBL/GenBank/DDBJ databases">
        <title>Extensive metabolic versatility and redundancy in microbially diverse, dynamic hydrothermal sediments.</title>
        <authorList>
            <person name="Dombrowski N."/>
            <person name="Teske A."/>
            <person name="Baker B.J."/>
        </authorList>
    </citation>
    <scope>NUCLEOTIDE SEQUENCE [LARGE SCALE GENOMIC DNA]</scope>
    <source>
        <strain evidence="3">B51_G17</strain>
    </source>
</reference>
<dbReference type="PANTHER" id="PTHR30486:SF15">
    <property type="entry name" value="TYPE II_IV SECRETION SYSTEM ATPASE"/>
    <property type="match status" value="1"/>
</dbReference>
<name>A0A497JIN4_9ARCH</name>
<evidence type="ECO:0000259" key="2">
    <source>
        <dbReference type="Pfam" id="PF00437"/>
    </source>
</evidence>
<organism evidence="3 4">
    <name type="scientific">Candidatus Iainarchaeum sp</name>
    <dbReference type="NCBI Taxonomy" id="3101447"/>
    <lineage>
        <taxon>Archaea</taxon>
        <taxon>Candidatus Iainarchaeota</taxon>
        <taxon>Candidatus Iainarchaeia</taxon>
        <taxon>Candidatus Iainarchaeales</taxon>
        <taxon>Candidatus Iainarchaeaceae</taxon>
        <taxon>Candidatus Iainarchaeum</taxon>
    </lineage>
</organism>
<dbReference type="Proteomes" id="UP000278031">
    <property type="component" value="Unassembled WGS sequence"/>
</dbReference>
<feature type="domain" description="Bacterial type II secretion system protein E" evidence="2">
    <location>
        <begin position="128"/>
        <end position="377"/>
    </location>
</feature>
<gene>
    <name evidence="3" type="ORF">DRO04_00675</name>
</gene>
<evidence type="ECO:0000313" key="3">
    <source>
        <dbReference type="EMBL" id="RLG71052.1"/>
    </source>
</evidence>